<organism evidence="4 5">
    <name type="scientific">Candidatus Sungbacteria bacterium RIFCSPHIGHO2_01_FULL_50_25</name>
    <dbReference type="NCBI Taxonomy" id="1802265"/>
    <lineage>
        <taxon>Bacteria</taxon>
        <taxon>Candidatus Sungiibacteriota</taxon>
    </lineage>
</organism>
<dbReference type="PANTHER" id="PTHR10584:SF166">
    <property type="entry name" value="RIBOKINASE"/>
    <property type="match status" value="1"/>
</dbReference>
<accession>A0A1G2KA03</accession>
<dbReference type="GO" id="GO:0016301">
    <property type="term" value="F:kinase activity"/>
    <property type="evidence" value="ECO:0007669"/>
    <property type="project" value="UniProtKB-KW"/>
</dbReference>
<dbReference type="InterPro" id="IPR011611">
    <property type="entry name" value="PfkB_dom"/>
</dbReference>
<dbReference type="Gene3D" id="3.40.1190.20">
    <property type="match status" value="1"/>
</dbReference>
<comment type="caution">
    <text evidence="4">The sequence shown here is derived from an EMBL/GenBank/DDBJ whole genome shotgun (WGS) entry which is preliminary data.</text>
</comment>
<evidence type="ECO:0000256" key="1">
    <source>
        <dbReference type="ARBA" id="ARBA00022679"/>
    </source>
</evidence>
<keyword evidence="1" id="KW-0808">Transferase</keyword>
<gene>
    <name evidence="4" type="ORF">A2847_02310</name>
</gene>
<dbReference type="InterPro" id="IPR029056">
    <property type="entry name" value="Ribokinase-like"/>
</dbReference>
<name>A0A1G2KA03_9BACT</name>
<keyword evidence="2" id="KW-0418">Kinase</keyword>
<evidence type="ECO:0000313" key="4">
    <source>
        <dbReference type="EMBL" id="OGZ95300.1"/>
    </source>
</evidence>
<dbReference type="AlphaFoldDB" id="A0A1G2KA03"/>
<dbReference type="Pfam" id="PF00294">
    <property type="entry name" value="PfkB"/>
    <property type="match status" value="1"/>
</dbReference>
<dbReference type="PANTHER" id="PTHR10584">
    <property type="entry name" value="SUGAR KINASE"/>
    <property type="match status" value="1"/>
</dbReference>
<proteinExistence type="predicted"/>
<reference evidence="4 5" key="1">
    <citation type="journal article" date="2016" name="Nat. Commun.">
        <title>Thousands of microbial genomes shed light on interconnected biogeochemical processes in an aquifer system.</title>
        <authorList>
            <person name="Anantharaman K."/>
            <person name="Brown C.T."/>
            <person name="Hug L.A."/>
            <person name="Sharon I."/>
            <person name="Castelle C.J."/>
            <person name="Probst A.J."/>
            <person name="Thomas B.C."/>
            <person name="Singh A."/>
            <person name="Wilkins M.J."/>
            <person name="Karaoz U."/>
            <person name="Brodie E.L."/>
            <person name="Williams K.H."/>
            <person name="Hubbard S.S."/>
            <person name="Banfield J.F."/>
        </authorList>
    </citation>
    <scope>NUCLEOTIDE SEQUENCE [LARGE SCALE GENOMIC DNA]</scope>
</reference>
<feature type="domain" description="Carbohydrate kinase PfkB" evidence="3">
    <location>
        <begin position="47"/>
        <end position="307"/>
    </location>
</feature>
<sequence>MSKKYDFVAIGDIVTDAFIKLEEASAHIDVDKGTREICMRFADKIPYEDVFVVPAVGNSANAAVAASRLGLSSALISNVGGDYFGEECLAQLQKEKVSTDFMVIHKGMKTNYHYVLWFDDDRTILVKHETYPYGLPDFDDPKWVYLSSMGENSLSFHKEIEEYLAKKLDVKLAFQPGTFQMKFGTDALRGIYARTDVFFCNKEEAQRILKTKEDDIKKLLSSVRGLGPKIVVITDGPKGAYTFDGAEILFLRAYPDPKPPFERTGAGDAFSSTFTVALALGKDVREALMWGPVNSMSVVQKIGAQAGLLSEEEIHNLLLKAPSDYVPQKI</sequence>
<dbReference type="GO" id="GO:0005829">
    <property type="term" value="C:cytosol"/>
    <property type="evidence" value="ECO:0007669"/>
    <property type="project" value="TreeGrafter"/>
</dbReference>
<evidence type="ECO:0000313" key="5">
    <source>
        <dbReference type="Proteomes" id="UP000178574"/>
    </source>
</evidence>
<protein>
    <recommendedName>
        <fullName evidence="3">Carbohydrate kinase PfkB domain-containing protein</fullName>
    </recommendedName>
</protein>
<dbReference type="PRINTS" id="PR00990">
    <property type="entry name" value="RIBOKINASE"/>
</dbReference>
<evidence type="ECO:0000256" key="2">
    <source>
        <dbReference type="ARBA" id="ARBA00022777"/>
    </source>
</evidence>
<dbReference type="SUPFAM" id="SSF53613">
    <property type="entry name" value="Ribokinase-like"/>
    <property type="match status" value="1"/>
</dbReference>
<dbReference type="InterPro" id="IPR002139">
    <property type="entry name" value="Ribo/fructo_kinase"/>
</dbReference>
<dbReference type="GO" id="GO:0006796">
    <property type="term" value="P:phosphate-containing compound metabolic process"/>
    <property type="evidence" value="ECO:0007669"/>
    <property type="project" value="UniProtKB-ARBA"/>
</dbReference>
<dbReference type="EMBL" id="MHQD01000037">
    <property type="protein sequence ID" value="OGZ95300.1"/>
    <property type="molecule type" value="Genomic_DNA"/>
</dbReference>
<dbReference type="Proteomes" id="UP000178574">
    <property type="component" value="Unassembled WGS sequence"/>
</dbReference>
<evidence type="ECO:0000259" key="3">
    <source>
        <dbReference type="Pfam" id="PF00294"/>
    </source>
</evidence>